<keyword evidence="1" id="KW-1133">Transmembrane helix</keyword>
<evidence type="ECO:0000256" key="1">
    <source>
        <dbReference type="SAM" id="Phobius"/>
    </source>
</evidence>
<dbReference type="EMBL" id="LACB01000492">
    <property type="protein sequence ID" value="KAJ9482908.1"/>
    <property type="molecule type" value="Genomic_DNA"/>
</dbReference>
<sequence>MYTVNRCTCILYNLYIPIVCHTLLNPLSILKTLVTRSIHSPCITQYHRLLEVRSSFLDVLLRFFLVVFLDVSLYIFLCVFFIYI</sequence>
<keyword evidence="3" id="KW-1185">Reference proteome</keyword>
<evidence type="ECO:0000313" key="2">
    <source>
        <dbReference type="EMBL" id="KAJ9482908.1"/>
    </source>
</evidence>
<keyword evidence="1" id="KW-0472">Membrane</keyword>
<reference evidence="2" key="1">
    <citation type="submission" date="2015-06" db="EMBL/GenBank/DDBJ databases">
        <authorList>
            <person name="Nguyen H."/>
        </authorList>
    </citation>
    <scope>NUCLEOTIDE SEQUENCE</scope>
    <source>
        <strain evidence="2">DAOM 180753</strain>
    </source>
</reference>
<keyword evidence="1" id="KW-0812">Transmembrane</keyword>
<gene>
    <name evidence="2" type="ORF">VN97_g10514</name>
</gene>
<dbReference type="AlphaFoldDB" id="A0AAI9X489"/>
<evidence type="ECO:0000313" key="3">
    <source>
        <dbReference type="Proteomes" id="UP001227192"/>
    </source>
</evidence>
<feature type="transmembrane region" description="Helical" evidence="1">
    <location>
        <begin position="59"/>
        <end position="83"/>
    </location>
</feature>
<protein>
    <submittedName>
        <fullName evidence="2">Uncharacterized protein</fullName>
    </submittedName>
</protein>
<comment type="caution">
    <text evidence="2">The sequence shown here is derived from an EMBL/GenBank/DDBJ whole genome shotgun (WGS) entry which is preliminary data.</text>
</comment>
<dbReference type="Proteomes" id="UP001227192">
    <property type="component" value="Unassembled WGS sequence"/>
</dbReference>
<proteinExistence type="predicted"/>
<reference evidence="2" key="2">
    <citation type="journal article" date="2016" name="Fungal Biol.">
        <title>Ochratoxin A production by Penicillium thymicola.</title>
        <authorList>
            <person name="Nguyen H.D.T."/>
            <person name="McMullin D.R."/>
            <person name="Ponomareva E."/>
            <person name="Riley R."/>
            <person name="Pomraning K.R."/>
            <person name="Baker S.E."/>
            <person name="Seifert K.A."/>
        </authorList>
    </citation>
    <scope>NUCLEOTIDE SEQUENCE</scope>
    <source>
        <strain evidence="2">DAOM 180753</strain>
    </source>
</reference>
<accession>A0AAI9X489</accession>
<organism evidence="2 3">
    <name type="scientific">Penicillium thymicola</name>
    <dbReference type="NCBI Taxonomy" id="293382"/>
    <lineage>
        <taxon>Eukaryota</taxon>
        <taxon>Fungi</taxon>
        <taxon>Dikarya</taxon>
        <taxon>Ascomycota</taxon>
        <taxon>Pezizomycotina</taxon>
        <taxon>Eurotiomycetes</taxon>
        <taxon>Eurotiomycetidae</taxon>
        <taxon>Eurotiales</taxon>
        <taxon>Aspergillaceae</taxon>
        <taxon>Penicillium</taxon>
    </lineage>
</organism>
<name>A0AAI9X489_PENTH</name>